<keyword evidence="2 13" id="KW-0963">Cytoplasm</keyword>
<dbReference type="InterPro" id="IPR022664">
    <property type="entry name" value="DapB_N_CS"/>
</dbReference>
<reference evidence="16" key="1">
    <citation type="submission" date="2020-02" db="EMBL/GenBank/DDBJ databases">
        <authorList>
            <person name="Meier V. D."/>
        </authorList>
    </citation>
    <scope>NUCLEOTIDE SEQUENCE</scope>
    <source>
        <strain evidence="16">AVDCRST_MAG78</strain>
    </source>
</reference>
<comment type="similarity">
    <text evidence="1 13">Belongs to the DapB family.</text>
</comment>
<dbReference type="Gene3D" id="3.30.360.10">
    <property type="entry name" value="Dihydrodipicolinate Reductase, domain 2"/>
    <property type="match status" value="1"/>
</dbReference>
<dbReference type="UniPathway" id="UPA00034">
    <property type="reaction ID" value="UER00018"/>
</dbReference>
<dbReference type="InterPro" id="IPR023940">
    <property type="entry name" value="DHDPR_bac"/>
</dbReference>
<keyword evidence="3 13" id="KW-0028">Amino-acid biosynthesis</keyword>
<feature type="binding site" evidence="13">
    <location>
        <position position="152"/>
    </location>
    <ligand>
        <name>(S)-2,3,4,5-tetrahydrodipicolinate</name>
        <dbReference type="ChEBI" id="CHEBI:16845"/>
    </ligand>
</feature>
<evidence type="ECO:0000256" key="10">
    <source>
        <dbReference type="ARBA" id="ARBA00038983"/>
    </source>
</evidence>
<dbReference type="CDD" id="cd02274">
    <property type="entry name" value="DHDPR_N"/>
    <property type="match status" value="1"/>
</dbReference>
<dbReference type="GO" id="GO:0005737">
    <property type="term" value="C:cytoplasm"/>
    <property type="evidence" value="ECO:0007669"/>
    <property type="project" value="UniProtKB-SubCell"/>
</dbReference>
<dbReference type="SUPFAM" id="SSF55347">
    <property type="entry name" value="Glyceraldehyde-3-phosphate dehydrogenase-like, C-terminal domain"/>
    <property type="match status" value="1"/>
</dbReference>
<comment type="pathway">
    <text evidence="9 13">Amino-acid biosynthesis; L-lysine biosynthesis via DAP pathway; (S)-tetrahydrodipicolinate from L-aspartate: step 4/4.</text>
</comment>
<dbReference type="Pfam" id="PF05173">
    <property type="entry name" value="DapB_C"/>
    <property type="match status" value="1"/>
</dbReference>
<feature type="binding site" evidence="13">
    <location>
        <begin position="12"/>
        <end position="17"/>
    </location>
    <ligand>
        <name>NAD(+)</name>
        <dbReference type="ChEBI" id="CHEBI:57540"/>
    </ligand>
</feature>
<dbReference type="PROSITE" id="PS01298">
    <property type="entry name" value="DAPB"/>
    <property type="match status" value="1"/>
</dbReference>
<evidence type="ECO:0000256" key="3">
    <source>
        <dbReference type="ARBA" id="ARBA00022605"/>
    </source>
</evidence>
<dbReference type="GO" id="GO:0009089">
    <property type="term" value="P:lysine biosynthetic process via diaminopimelate"/>
    <property type="evidence" value="ECO:0007669"/>
    <property type="project" value="UniProtKB-UniRule"/>
</dbReference>
<evidence type="ECO:0000256" key="2">
    <source>
        <dbReference type="ARBA" id="ARBA00022490"/>
    </source>
</evidence>
<protein>
    <recommendedName>
        <fullName evidence="10 13">4-hydroxy-tetrahydrodipicolinate reductase</fullName>
        <shortName evidence="13">HTPA reductase</shortName>
        <ecNumber evidence="10 13">1.17.1.8</ecNumber>
    </recommendedName>
</protein>
<keyword evidence="7 13" id="KW-0520">NAD</keyword>
<dbReference type="HAMAP" id="MF_00102">
    <property type="entry name" value="DapB"/>
    <property type="match status" value="1"/>
</dbReference>
<dbReference type="GO" id="GO:0019877">
    <property type="term" value="P:diaminopimelate biosynthetic process"/>
    <property type="evidence" value="ECO:0007669"/>
    <property type="project" value="UniProtKB-UniRule"/>
</dbReference>
<dbReference type="InterPro" id="IPR036291">
    <property type="entry name" value="NAD(P)-bd_dom_sf"/>
</dbReference>
<keyword evidence="8 13" id="KW-0457">Lysine biosynthesis</keyword>
<comment type="catalytic activity">
    <reaction evidence="12 13">
        <text>(S)-2,3,4,5-tetrahydrodipicolinate + NAD(+) + H2O = (2S,4S)-4-hydroxy-2,3,4,5-tetrahydrodipicolinate + NADH + H(+)</text>
        <dbReference type="Rhea" id="RHEA:35323"/>
        <dbReference type="ChEBI" id="CHEBI:15377"/>
        <dbReference type="ChEBI" id="CHEBI:15378"/>
        <dbReference type="ChEBI" id="CHEBI:16845"/>
        <dbReference type="ChEBI" id="CHEBI:57540"/>
        <dbReference type="ChEBI" id="CHEBI:57945"/>
        <dbReference type="ChEBI" id="CHEBI:67139"/>
        <dbReference type="EC" id="1.17.1.8"/>
    </reaction>
</comment>
<dbReference type="EC" id="1.17.1.8" evidence="10 13"/>
<evidence type="ECO:0000256" key="13">
    <source>
        <dbReference type="HAMAP-Rule" id="MF_00102"/>
    </source>
</evidence>
<evidence type="ECO:0000256" key="8">
    <source>
        <dbReference type="ARBA" id="ARBA00023154"/>
    </source>
</evidence>
<comment type="function">
    <text evidence="13">Catalyzes the conversion of 4-hydroxy-tetrahydrodipicolinate (HTPA) to tetrahydrodipicolinate.</text>
</comment>
<feature type="binding site" evidence="13">
    <location>
        <position position="64"/>
    </location>
    <ligand>
        <name>NAD(+)</name>
        <dbReference type="ChEBI" id="CHEBI:57540"/>
    </ligand>
</feature>
<dbReference type="NCBIfam" id="TIGR00036">
    <property type="entry name" value="dapB"/>
    <property type="match status" value="1"/>
</dbReference>
<name>A0A6J4PDH3_9ACTN</name>
<organism evidence="16">
    <name type="scientific">uncultured Rubrobacteraceae bacterium</name>
    <dbReference type="NCBI Taxonomy" id="349277"/>
    <lineage>
        <taxon>Bacteria</taxon>
        <taxon>Bacillati</taxon>
        <taxon>Actinomycetota</taxon>
        <taxon>Rubrobacteria</taxon>
        <taxon>Rubrobacterales</taxon>
        <taxon>Rubrobacteraceae</taxon>
        <taxon>environmental samples</taxon>
    </lineage>
</organism>
<evidence type="ECO:0000256" key="6">
    <source>
        <dbReference type="ARBA" id="ARBA00023002"/>
    </source>
</evidence>
<evidence type="ECO:0000256" key="7">
    <source>
        <dbReference type="ARBA" id="ARBA00023027"/>
    </source>
</evidence>
<evidence type="ECO:0000256" key="11">
    <source>
        <dbReference type="ARBA" id="ARBA00049080"/>
    </source>
</evidence>
<feature type="binding site" evidence="13">
    <location>
        <begin position="119"/>
        <end position="122"/>
    </location>
    <ligand>
        <name>NAD(+)</name>
        <dbReference type="ChEBI" id="CHEBI:57540"/>
    </ligand>
</feature>
<feature type="domain" description="Dihydrodipicolinate reductase N-terminal" evidence="14">
    <location>
        <begin position="7"/>
        <end position="122"/>
    </location>
</feature>
<evidence type="ECO:0000259" key="14">
    <source>
        <dbReference type="Pfam" id="PF01113"/>
    </source>
</evidence>
<comment type="catalytic activity">
    <reaction evidence="11 13">
        <text>(S)-2,3,4,5-tetrahydrodipicolinate + NADP(+) + H2O = (2S,4S)-4-hydroxy-2,3,4,5-tetrahydrodipicolinate + NADPH + H(+)</text>
        <dbReference type="Rhea" id="RHEA:35331"/>
        <dbReference type="ChEBI" id="CHEBI:15377"/>
        <dbReference type="ChEBI" id="CHEBI:15378"/>
        <dbReference type="ChEBI" id="CHEBI:16845"/>
        <dbReference type="ChEBI" id="CHEBI:57783"/>
        <dbReference type="ChEBI" id="CHEBI:58349"/>
        <dbReference type="ChEBI" id="CHEBI:67139"/>
        <dbReference type="EC" id="1.17.1.8"/>
    </reaction>
</comment>
<feature type="active site" description="Proton donor/acceptor" evidence="13">
    <location>
        <position position="151"/>
    </location>
</feature>
<evidence type="ECO:0000256" key="5">
    <source>
        <dbReference type="ARBA" id="ARBA00022915"/>
    </source>
</evidence>
<dbReference type="PANTHER" id="PTHR20836">
    <property type="entry name" value="DIHYDRODIPICOLINATE REDUCTASE"/>
    <property type="match status" value="1"/>
</dbReference>
<comment type="caution">
    <text evidence="13">Was originally thought to be a dihydrodipicolinate reductase (DHDPR), catalyzing the conversion of dihydrodipicolinate to tetrahydrodipicolinate. However, it was shown in E.coli that the substrate of the enzymatic reaction is not dihydrodipicolinate (DHDP) but in fact (2S,4S)-4-hydroxy-2,3,4,5-tetrahydrodipicolinic acid (HTPA), the product released by the DapA-catalyzed reaction.</text>
</comment>
<evidence type="ECO:0000313" key="16">
    <source>
        <dbReference type="EMBL" id="CAA9411506.1"/>
    </source>
</evidence>
<keyword evidence="6 13" id="KW-0560">Oxidoreductase</keyword>
<feature type="binding site" evidence="13">
    <location>
        <begin position="161"/>
        <end position="162"/>
    </location>
    <ligand>
        <name>(S)-2,3,4,5-tetrahydrodipicolinate</name>
        <dbReference type="ChEBI" id="CHEBI:16845"/>
    </ligand>
</feature>
<evidence type="ECO:0000256" key="1">
    <source>
        <dbReference type="ARBA" id="ARBA00006642"/>
    </source>
</evidence>
<dbReference type="GO" id="GO:0050661">
    <property type="term" value="F:NADP binding"/>
    <property type="evidence" value="ECO:0007669"/>
    <property type="project" value="UniProtKB-UniRule"/>
</dbReference>
<dbReference type="EMBL" id="CADCVB010000026">
    <property type="protein sequence ID" value="CAA9411506.1"/>
    <property type="molecule type" value="Genomic_DNA"/>
</dbReference>
<dbReference type="GO" id="GO:0008839">
    <property type="term" value="F:4-hydroxy-tetrahydrodipicolinate reductase"/>
    <property type="evidence" value="ECO:0007669"/>
    <property type="project" value="UniProtKB-UniRule"/>
</dbReference>
<comment type="caution">
    <text evidence="13">Lacks conserved residue(s) required for the propagation of feature annotation.</text>
</comment>
<dbReference type="PANTHER" id="PTHR20836:SF0">
    <property type="entry name" value="4-HYDROXY-TETRAHYDRODIPICOLINATE REDUCTASE 1, CHLOROPLASTIC-RELATED"/>
    <property type="match status" value="1"/>
</dbReference>
<keyword evidence="5 13" id="KW-0220">Diaminopimelate biosynthesis</keyword>
<feature type="binding site" evidence="13">
    <location>
        <begin position="95"/>
        <end position="97"/>
    </location>
    <ligand>
        <name>NAD(+)</name>
        <dbReference type="ChEBI" id="CHEBI:57540"/>
    </ligand>
</feature>
<evidence type="ECO:0000256" key="4">
    <source>
        <dbReference type="ARBA" id="ARBA00022857"/>
    </source>
</evidence>
<dbReference type="Pfam" id="PF01113">
    <property type="entry name" value="DapB_N"/>
    <property type="match status" value="1"/>
</dbReference>
<gene>
    <name evidence="13" type="primary">dapB</name>
    <name evidence="16" type="ORF">AVDCRST_MAG78-422</name>
</gene>
<feature type="domain" description="Dihydrodipicolinate reductase C-terminal" evidence="15">
    <location>
        <begin position="125"/>
        <end position="259"/>
    </location>
</feature>
<comment type="subcellular location">
    <subcellularLocation>
        <location evidence="13">Cytoplasm</location>
    </subcellularLocation>
</comment>
<accession>A0A6J4PDH3</accession>
<evidence type="ECO:0000256" key="9">
    <source>
        <dbReference type="ARBA" id="ARBA00037922"/>
    </source>
</evidence>
<evidence type="ECO:0000259" key="15">
    <source>
        <dbReference type="Pfam" id="PF05173"/>
    </source>
</evidence>
<evidence type="ECO:0000256" key="12">
    <source>
        <dbReference type="ARBA" id="ARBA00049396"/>
    </source>
</evidence>
<dbReference type="GO" id="GO:0016726">
    <property type="term" value="F:oxidoreductase activity, acting on CH or CH2 groups, NAD or NADP as acceptor"/>
    <property type="evidence" value="ECO:0007669"/>
    <property type="project" value="UniProtKB-UniRule"/>
</dbReference>
<comment type="subunit">
    <text evidence="13">Homotetramer.</text>
</comment>
<dbReference type="InterPro" id="IPR022663">
    <property type="entry name" value="DapB_C"/>
</dbReference>
<dbReference type="AlphaFoldDB" id="A0A6J4PDH3"/>
<sequence length="265" mass="27740">MTGAVTRVAVIGAAGRMGRELCLAALETDGVELAGGTEGSGSPELGADLGELCGAGKTGIALTEEPPEDAEVLIEFTTPEATVEHLSYRKPVVIGTTGLNEEQRARIEEAAEGVPVVLAPNMSVGVNLLREVVRELSHKLSAYDVEVVEAHHRNKKDAPSGTALLLARAAAEGRGQNLEEVAIYGREGAAPRKEGEIGIHALRGGAVVGEHRLVFYSEGEEVEVVHRALSRRTFADGALRAARFAASAGAGRYTMQDVLEAGGSR</sequence>
<feature type="active site" description="Proton donor" evidence="13">
    <location>
        <position position="155"/>
    </location>
</feature>
<dbReference type="InterPro" id="IPR000846">
    <property type="entry name" value="DapB_N"/>
</dbReference>
<proteinExistence type="inferred from homology"/>
<dbReference type="SUPFAM" id="SSF51735">
    <property type="entry name" value="NAD(P)-binding Rossmann-fold domains"/>
    <property type="match status" value="1"/>
</dbReference>
<dbReference type="PIRSF" id="PIRSF000161">
    <property type="entry name" value="DHPR"/>
    <property type="match status" value="1"/>
</dbReference>
<dbReference type="GO" id="GO:0051287">
    <property type="term" value="F:NAD binding"/>
    <property type="evidence" value="ECO:0007669"/>
    <property type="project" value="UniProtKB-UniRule"/>
</dbReference>
<keyword evidence="4 13" id="KW-0521">NADP</keyword>
<dbReference type="Gene3D" id="3.40.50.720">
    <property type="entry name" value="NAD(P)-binding Rossmann-like Domain"/>
    <property type="match status" value="1"/>
</dbReference>